<sequence length="423" mass="48144">MIPSYIKTRFGLLVLLLLTGKSLLGQQKNEFQKDFDFLYQELQKTPSYADQITGEKKTAYQNLYAKLKAQPVAPTALDTFYNLSKLLWPIKDKHLAFYQNYNRDIDFKTLQTPGFIRDYRTSPTFKSFPRVKLNLDSLESSLAKKATGSVEGIYVIGDVAKIGIYRTLRKDSLVGVLLSSKLQTWDRGQLFSILIQTSPNSFRTVYCDLATKAFRYVENDKLTNGQFHHYDLKKLNIVSYANFRSNDAYIFNTLEPNIQYLHLGSFNGSPENLKIAKAFYNRIKDTLTAPNLIVDLRGNIGGAAKCANQFFALLKNYSEKGKVFVLINGMVISMGERFALRLKPIKNIKLFGETTNGMIAYGNNDGYSPVLPSGRFKLYPTNMPDEAGLLQYEEVGVEPHVFLNNKSDWIKQLKVIIRRTTVN</sequence>
<organism evidence="1 2">
    <name type="scientific">Mucilaginibacter antarcticus</name>
    <dbReference type="NCBI Taxonomy" id="1855725"/>
    <lineage>
        <taxon>Bacteria</taxon>
        <taxon>Pseudomonadati</taxon>
        <taxon>Bacteroidota</taxon>
        <taxon>Sphingobacteriia</taxon>
        <taxon>Sphingobacteriales</taxon>
        <taxon>Sphingobacteriaceae</taxon>
        <taxon>Mucilaginibacter</taxon>
    </lineage>
</organism>
<reference evidence="2" key="1">
    <citation type="journal article" date="2019" name="Int. J. Syst. Evol. Microbiol.">
        <title>The Global Catalogue of Microorganisms (GCM) 10K type strain sequencing project: providing services to taxonomists for standard genome sequencing and annotation.</title>
        <authorList>
            <consortium name="The Broad Institute Genomics Platform"/>
            <consortium name="The Broad Institute Genome Sequencing Center for Infectious Disease"/>
            <person name="Wu L."/>
            <person name="Ma J."/>
        </authorList>
    </citation>
    <scope>NUCLEOTIDE SEQUENCE [LARGE SCALE GENOMIC DNA]</scope>
    <source>
        <strain evidence="2">KCTC 52232</strain>
    </source>
</reference>
<dbReference type="SUPFAM" id="SSF52096">
    <property type="entry name" value="ClpP/crotonase"/>
    <property type="match status" value="1"/>
</dbReference>
<evidence type="ECO:0000313" key="2">
    <source>
        <dbReference type="Proteomes" id="UP001597601"/>
    </source>
</evidence>
<comment type="caution">
    <text evidence="1">The sequence shown here is derived from an EMBL/GenBank/DDBJ whole genome shotgun (WGS) entry which is preliminary data.</text>
</comment>
<dbReference type="EMBL" id="JBHUON010000029">
    <property type="protein sequence ID" value="MFD2866583.1"/>
    <property type="molecule type" value="Genomic_DNA"/>
</dbReference>
<accession>A0ABW5XUF2</accession>
<protein>
    <recommendedName>
        <fullName evidence="3">Peptidase S41-like protein</fullName>
    </recommendedName>
</protein>
<gene>
    <name evidence="1" type="ORF">ACFSYC_17940</name>
</gene>
<dbReference type="Proteomes" id="UP001597601">
    <property type="component" value="Unassembled WGS sequence"/>
</dbReference>
<proteinExistence type="predicted"/>
<evidence type="ECO:0008006" key="3">
    <source>
        <dbReference type="Google" id="ProtNLM"/>
    </source>
</evidence>
<keyword evidence="2" id="KW-1185">Reference proteome</keyword>
<name>A0ABW5XUF2_9SPHI</name>
<dbReference type="Gene3D" id="3.90.226.10">
    <property type="entry name" value="2-enoyl-CoA Hydratase, Chain A, domain 1"/>
    <property type="match status" value="2"/>
</dbReference>
<dbReference type="InterPro" id="IPR029045">
    <property type="entry name" value="ClpP/crotonase-like_dom_sf"/>
</dbReference>
<evidence type="ECO:0000313" key="1">
    <source>
        <dbReference type="EMBL" id="MFD2866583.1"/>
    </source>
</evidence>